<protein>
    <submittedName>
        <fullName evidence="3">Ldh family oxidoreductase</fullName>
    </submittedName>
</protein>
<dbReference type="PANTHER" id="PTHR11091">
    <property type="entry name" value="OXIDOREDUCTASE-RELATED"/>
    <property type="match status" value="1"/>
</dbReference>
<dbReference type="RefSeq" id="WP_306710966.1">
    <property type="nucleotide sequence ID" value="NZ_JAUJFI010000189.1"/>
</dbReference>
<evidence type="ECO:0000313" key="3">
    <source>
        <dbReference type="EMBL" id="MDQ2105989.1"/>
    </source>
</evidence>
<dbReference type="InterPro" id="IPR036111">
    <property type="entry name" value="Mal/L-sulfo/L-lacto_DH-like_sf"/>
</dbReference>
<keyword evidence="4" id="KW-1185">Reference proteome</keyword>
<reference evidence="3 4" key="1">
    <citation type="submission" date="2023-06" db="EMBL/GenBank/DDBJ databases">
        <title>Azospirillum isscasensis sp.nov, a bacterium isolated from rhizosphere soil of rice.</title>
        <authorList>
            <person name="Wang H."/>
        </authorList>
    </citation>
    <scope>NUCLEOTIDE SEQUENCE [LARGE SCALE GENOMIC DNA]</scope>
    <source>
        <strain evidence="3 4">C340-1</strain>
    </source>
</reference>
<dbReference type="InterPro" id="IPR043144">
    <property type="entry name" value="Mal/L-sulf/L-lact_DH-like_ah"/>
</dbReference>
<keyword evidence="2" id="KW-0560">Oxidoreductase</keyword>
<dbReference type="Pfam" id="PF02615">
    <property type="entry name" value="Ldh_2"/>
    <property type="match status" value="1"/>
</dbReference>
<dbReference type="Gene3D" id="3.30.1370.60">
    <property type="entry name" value="Hypothetical oxidoreductase yiak, domain 2"/>
    <property type="match status" value="1"/>
</dbReference>
<evidence type="ECO:0000256" key="2">
    <source>
        <dbReference type="ARBA" id="ARBA00023002"/>
    </source>
</evidence>
<proteinExistence type="inferred from homology"/>
<accession>A0ABU0WP34</accession>
<dbReference type="InterPro" id="IPR003767">
    <property type="entry name" value="Malate/L-lactate_DH-like"/>
</dbReference>
<evidence type="ECO:0000256" key="1">
    <source>
        <dbReference type="ARBA" id="ARBA00006056"/>
    </source>
</evidence>
<gene>
    <name evidence="3" type="ORF">QSG27_25060</name>
</gene>
<dbReference type="Proteomes" id="UP001227317">
    <property type="component" value="Unassembled WGS sequence"/>
</dbReference>
<sequence length="359" mass="37756">METFEQVRVRRPELERFVAELLLRAGARRDGAEAVARATVDASARAFDTHGVRLVPHYVESLLSGRVKAAPEMRFTRQAAAVGRLDADDGFGHLASYRAVEEGVAMARETGIAAVAVARSSHHGATGCYTLAAAQRGFAAIGMTHSDAIVVPHGGLKPFNGTNPISFALPVAGEEPMLLDMATSSIPLNRVFLRRASGQPLPPEVAVDGEGAVTTDPHQAVALMPLGGAEFGYKGAGLAAMVDLLCSAFTGMAHGAALPPFTGTEESQPVALGHFFIILRPELFQPLALFNSRVADFLADLRAQPARPGARVMAPGDPEREAQADRRANGIPVDVATWTALRGLAARKGCVMPAAVAES</sequence>
<evidence type="ECO:0000313" key="4">
    <source>
        <dbReference type="Proteomes" id="UP001227317"/>
    </source>
</evidence>
<dbReference type="Gene3D" id="1.10.1530.10">
    <property type="match status" value="1"/>
</dbReference>
<comment type="similarity">
    <text evidence="1">Belongs to the LDH2/MDH2 oxidoreductase family.</text>
</comment>
<dbReference type="EMBL" id="JAUJFI010000189">
    <property type="protein sequence ID" value="MDQ2105989.1"/>
    <property type="molecule type" value="Genomic_DNA"/>
</dbReference>
<dbReference type="InterPro" id="IPR043143">
    <property type="entry name" value="Mal/L-sulf/L-lact_DH-like_NADP"/>
</dbReference>
<comment type="caution">
    <text evidence="3">The sequence shown here is derived from an EMBL/GenBank/DDBJ whole genome shotgun (WGS) entry which is preliminary data.</text>
</comment>
<name>A0ABU0WP34_9PROT</name>
<dbReference type="SUPFAM" id="SSF89733">
    <property type="entry name" value="L-sulfolactate dehydrogenase-like"/>
    <property type="match status" value="1"/>
</dbReference>
<dbReference type="PANTHER" id="PTHR11091:SF0">
    <property type="entry name" value="MALATE DEHYDROGENASE"/>
    <property type="match status" value="1"/>
</dbReference>
<organism evidence="3 4">
    <name type="scientific">Azospirillum isscasi</name>
    <dbReference type="NCBI Taxonomy" id="3053926"/>
    <lineage>
        <taxon>Bacteria</taxon>
        <taxon>Pseudomonadati</taxon>
        <taxon>Pseudomonadota</taxon>
        <taxon>Alphaproteobacteria</taxon>
        <taxon>Rhodospirillales</taxon>
        <taxon>Azospirillaceae</taxon>
        <taxon>Azospirillum</taxon>
    </lineage>
</organism>